<dbReference type="Proteomes" id="UP000791440">
    <property type="component" value="Unassembled WGS sequence"/>
</dbReference>
<comment type="caution">
    <text evidence="1">The sequence shown here is derived from an EMBL/GenBank/DDBJ whole genome shotgun (WGS) entry which is preliminary data.</text>
</comment>
<organism evidence="1 2">
    <name type="scientific">Manduca sexta</name>
    <name type="common">Tobacco hawkmoth</name>
    <name type="synonym">Tobacco hornworm</name>
    <dbReference type="NCBI Taxonomy" id="7130"/>
    <lineage>
        <taxon>Eukaryota</taxon>
        <taxon>Metazoa</taxon>
        <taxon>Ecdysozoa</taxon>
        <taxon>Arthropoda</taxon>
        <taxon>Hexapoda</taxon>
        <taxon>Insecta</taxon>
        <taxon>Pterygota</taxon>
        <taxon>Neoptera</taxon>
        <taxon>Endopterygota</taxon>
        <taxon>Lepidoptera</taxon>
        <taxon>Glossata</taxon>
        <taxon>Ditrysia</taxon>
        <taxon>Bombycoidea</taxon>
        <taxon>Sphingidae</taxon>
        <taxon>Sphinginae</taxon>
        <taxon>Sphingini</taxon>
        <taxon>Manduca</taxon>
    </lineage>
</organism>
<evidence type="ECO:0000313" key="1">
    <source>
        <dbReference type="EMBL" id="KAG6441869.1"/>
    </source>
</evidence>
<proteinExistence type="predicted"/>
<keyword evidence="2" id="KW-1185">Reference proteome</keyword>
<accession>A0A921YMR6</accession>
<name>A0A921YMR6_MANSE</name>
<protein>
    <submittedName>
        <fullName evidence="1">Uncharacterized protein</fullName>
    </submittedName>
</protein>
<reference evidence="1" key="1">
    <citation type="journal article" date="2016" name="Insect Biochem. Mol. Biol.">
        <title>Multifaceted biological insights from a draft genome sequence of the tobacco hornworm moth, Manduca sexta.</title>
        <authorList>
            <person name="Kanost M.R."/>
            <person name="Arrese E.L."/>
            <person name="Cao X."/>
            <person name="Chen Y.R."/>
            <person name="Chellapilla S."/>
            <person name="Goldsmith M.R."/>
            <person name="Grosse-Wilde E."/>
            <person name="Heckel D.G."/>
            <person name="Herndon N."/>
            <person name="Jiang H."/>
            <person name="Papanicolaou A."/>
            <person name="Qu J."/>
            <person name="Soulages J.L."/>
            <person name="Vogel H."/>
            <person name="Walters J."/>
            <person name="Waterhouse R.M."/>
            <person name="Ahn S.J."/>
            <person name="Almeida F.C."/>
            <person name="An C."/>
            <person name="Aqrawi P."/>
            <person name="Bretschneider A."/>
            <person name="Bryant W.B."/>
            <person name="Bucks S."/>
            <person name="Chao H."/>
            <person name="Chevignon G."/>
            <person name="Christen J.M."/>
            <person name="Clarke D.F."/>
            <person name="Dittmer N.T."/>
            <person name="Ferguson L.C.F."/>
            <person name="Garavelou S."/>
            <person name="Gordon K.H.J."/>
            <person name="Gunaratna R.T."/>
            <person name="Han Y."/>
            <person name="Hauser F."/>
            <person name="He Y."/>
            <person name="Heidel-Fischer H."/>
            <person name="Hirsh A."/>
            <person name="Hu Y."/>
            <person name="Jiang H."/>
            <person name="Kalra D."/>
            <person name="Klinner C."/>
            <person name="Konig C."/>
            <person name="Kovar C."/>
            <person name="Kroll A.R."/>
            <person name="Kuwar S.S."/>
            <person name="Lee S.L."/>
            <person name="Lehman R."/>
            <person name="Li K."/>
            <person name="Li Z."/>
            <person name="Liang H."/>
            <person name="Lovelace S."/>
            <person name="Lu Z."/>
            <person name="Mansfield J.H."/>
            <person name="McCulloch K.J."/>
            <person name="Mathew T."/>
            <person name="Morton B."/>
            <person name="Muzny D.M."/>
            <person name="Neunemann D."/>
            <person name="Ongeri F."/>
            <person name="Pauchet Y."/>
            <person name="Pu L.L."/>
            <person name="Pyrousis I."/>
            <person name="Rao X.J."/>
            <person name="Redding A."/>
            <person name="Roesel C."/>
            <person name="Sanchez-Gracia A."/>
            <person name="Schaack S."/>
            <person name="Shukla A."/>
            <person name="Tetreau G."/>
            <person name="Wang Y."/>
            <person name="Xiong G.H."/>
            <person name="Traut W."/>
            <person name="Walsh T.K."/>
            <person name="Worley K.C."/>
            <person name="Wu D."/>
            <person name="Wu W."/>
            <person name="Wu Y.Q."/>
            <person name="Zhang X."/>
            <person name="Zou Z."/>
            <person name="Zucker H."/>
            <person name="Briscoe A.D."/>
            <person name="Burmester T."/>
            <person name="Clem R.J."/>
            <person name="Feyereisen R."/>
            <person name="Grimmelikhuijzen C.J.P."/>
            <person name="Hamodrakas S.J."/>
            <person name="Hansson B.S."/>
            <person name="Huguet E."/>
            <person name="Jermiin L.S."/>
            <person name="Lan Q."/>
            <person name="Lehman H.K."/>
            <person name="Lorenzen M."/>
            <person name="Merzendorfer H."/>
            <person name="Michalopoulos I."/>
            <person name="Morton D.B."/>
            <person name="Muthukrishnan S."/>
            <person name="Oakeshott J.G."/>
            <person name="Palmer W."/>
            <person name="Park Y."/>
            <person name="Passarelli A.L."/>
            <person name="Rozas J."/>
            <person name="Schwartz L.M."/>
            <person name="Smith W."/>
            <person name="Southgate A."/>
            <person name="Vilcinskas A."/>
            <person name="Vogt R."/>
            <person name="Wang P."/>
            <person name="Werren J."/>
            <person name="Yu X.Q."/>
            <person name="Zhou J.J."/>
            <person name="Brown S.J."/>
            <person name="Scherer S.E."/>
            <person name="Richards S."/>
            <person name="Blissard G.W."/>
        </authorList>
    </citation>
    <scope>NUCLEOTIDE SEQUENCE</scope>
</reference>
<dbReference type="EMBL" id="JH668289">
    <property type="protein sequence ID" value="KAG6441869.1"/>
    <property type="molecule type" value="Genomic_DNA"/>
</dbReference>
<gene>
    <name evidence="1" type="ORF">O3G_MSEX002072</name>
</gene>
<evidence type="ECO:0000313" key="2">
    <source>
        <dbReference type="Proteomes" id="UP000791440"/>
    </source>
</evidence>
<sequence length="61" mass="6984">MLDAKNHSHELDQVGMPMSARAVVVDPSKQYRLSILYPATPRILMRFSVCWTPCSLRIKPK</sequence>
<reference evidence="1" key="2">
    <citation type="submission" date="2020-12" db="EMBL/GenBank/DDBJ databases">
        <authorList>
            <person name="Kanost M."/>
        </authorList>
    </citation>
    <scope>NUCLEOTIDE SEQUENCE</scope>
</reference>
<dbReference type="AlphaFoldDB" id="A0A921YMR6"/>